<dbReference type="AlphaFoldDB" id="A0A0C3JF97"/>
<evidence type="ECO:0000313" key="2">
    <source>
        <dbReference type="Proteomes" id="UP000054217"/>
    </source>
</evidence>
<dbReference type="InParanoid" id="A0A0C3JF97"/>
<keyword evidence="2" id="KW-1185">Reference proteome</keyword>
<dbReference type="HOGENOM" id="CLU_2923601_0_0_1"/>
<accession>A0A0C3JF97</accession>
<name>A0A0C3JF97_PISTI</name>
<proteinExistence type="predicted"/>
<sequence length="61" mass="6860">MLYLLIPPKRIKDLFNRFVVNIGSALRLRGRVACILERYVLICITPSGRAKDTTRTVLAGS</sequence>
<reference evidence="2" key="2">
    <citation type="submission" date="2015-01" db="EMBL/GenBank/DDBJ databases">
        <title>Evolutionary Origins and Diversification of the Mycorrhizal Mutualists.</title>
        <authorList>
            <consortium name="DOE Joint Genome Institute"/>
            <consortium name="Mycorrhizal Genomics Consortium"/>
            <person name="Kohler A."/>
            <person name="Kuo A."/>
            <person name="Nagy L.G."/>
            <person name="Floudas D."/>
            <person name="Copeland A."/>
            <person name="Barry K.W."/>
            <person name="Cichocki N."/>
            <person name="Veneault-Fourrey C."/>
            <person name="LaButti K."/>
            <person name="Lindquist E.A."/>
            <person name="Lipzen A."/>
            <person name="Lundell T."/>
            <person name="Morin E."/>
            <person name="Murat C."/>
            <person name="Riley R."/>
            <person name="Ohm R."/>
            <person name="Sun H."/>
            <person name="Tunlid A."/>
            <person name="Henrissat B."/>
            <person name="Grigoriev I.V."/>
            <person name="Hibbett D.S."/>
            <person name="Martin F."/>
        </authorList>
    </citation>
    <scope>NUCLEOTIDE SEQUENCE [LARGE SCALE GENOMIC DNA]</scope>
    <source>
        <strain evidence="2">Marx 270</strain>
    </source>
</reference>
<dbReference type="Proteomes" id="UP000054217">
    <property type="component" value="Unassembled WGS sequence"/>
</dbReference>
<protein>
    <submittedName>
        <fullName evidence="1">Uncharacterized protein</fullName>
    </submittedName>
</protein>
<dbReference type="EMBL" id="KN832050">
    <property type="protein sequence ID" value="KIN96276.1"/>
    <property type="molecule type" value="Genomic_DNA"/>
</dbReference>
<gene>
    <name evidence="1" type="ORF">M404DRAFT_1006893</name>
</gene>
<reference evidence="1 2" key="1">
    <citation type="submission" date="2014-04" db="EMBL/GenBank/DDBJ databases">
        <authorList>
            <consortium name="DOE Joint Genome Institute"/>
            <person name="Kuo A."/>
            <person name="Kohler A."/>
            <person name="Costa M.D."/>
            <person name="Nagy L.G."/>
            <person name="Floudas D."/>
            <person name="Copeland A."/>
            <person name="Barry K.W."/>
            <person name="Cichocki N."/>
            <person name="Veneault-Fourrey C."/>
            <person name="LaButti K."/>
            <person name="Lindquist E.A."/>
            <person name="Lipzen A."/>
            <person name="Lundell T."/>
            <person name="Morin E."/>
            <person name="Murat C."/>
            <person name="Sun H."/>
            <person name="Tunlid A."/>
            <person name="Henrissat B."/>
            <person name="Grigoriev I.V."/>
            <person name="Hibbett D.S."/>
            <person name="Martin F."/>
            <person name="Nordberg H.P."/>
            <person name="Cantor M.N."/>
            <person name="Hua S.X."/>
        </authorList>
    </citation>
    <scope>NUCLEOTIDE SEQUENCE [LARGE SCALE GENOMIC DNA]</scope>
    <source>
        <strain evidence="1 2">Marx 270</strain>
    </source>
</reference>
<evidence type="ECO:0000313" key="1">
    <source>
        <dbReference type="EMBL" id="KIN96276.1"/>
    </source>
</evidence>
<organism evidence="1 2">
    <name type="scientific">Pisolithus tinctorius Marx 270</name>
    <dbReference type="NCBI Taxonomy" id="870435"/>
    <lineage>
        <taxon>Eukaryota</taxon>
        <taxon>Fungi</taxon>
        <taxon>Dikarya</taxon>
        <taxon>Basidiomycota</taxon>
        <taxon>Agaricomycotina</taxon>
        <taxon>Agaricomycetes</taxon>
        <taxon>Agaricomycetidae</taxon>
        <taxon>Boletales</taxon>
        <taxon>Sclerodermatineae</taxon>
        <taxon>Pisolithaceae</taxon>
        <taxon>Pisolithus</taxon>
    </lineage>
</organism>